<gene>
    <name evidence="10" type="ORF">HJG63_020027</name>
</gene>
<dbReference type="Pfam" id="PF07719">
    <property type="entry name" value="TPR_2"/>
    <property type="match status" value="1"/>
</dbReference>
<evidence type="ECO:0000256" key="9">
    <source>
        <dbReference type="PROSITE-ProRule" id="PRU00339"/>
    </source>
</evidence>
<dbReference type="PANTHER" id="PTHR46540:SF1">
    <property type="entry name" value="TETRATRICOPEPTIDE REPEAT PROTEIN 12"/>
    <property type="match status" value="1"/>
</dbReference>
<dbReference type="InterPro" id="IPR011990">
    <property type="entry name" value="TPR-like_helical_dom_sf"/>
</dbReference>
<dbReference type="InterPro" id="IPR013105">
    <property type="entry name" value="TPR_2"/>
</dbReference>
<evidence type="ECO:0000256" key="8">
    <source>
        <dbReference type="ARBA" id="ARBA00073938"/>
    </source>
</evidence>
<evidence type="ECO:0000256" key="1">
    <source>
        <dbReference type="ARBA" id="ARBA00004496"/>
    </source>
</evidence>
<feature type="repeat" description="TPR" evidence="9">
    <location>
        <begin position="174"/>
        <end position="207"/>
    </location>
</feature>
<evidence type="ECO:0000256" key="5">
    <source>
        <dbReference type="ARBA" id="ARBA00022794"/>
    </source>
</evidence>
<keyword evidence="5" id="KW-0970">Cilium biogenesis/degradation</keyword>
<dbReference type="PANTHER" id="PTHR46540">
    <property type="entry name" value="TETRATRICOPEPTIDE REPEAT PROTEIN 12"/>
    <property type="match status" value="1"/>
</dbReference>
<reference evidence="10 11" key="1">
    <citation type="journal article" date="2020" name="Nature">
        <title>Six reference-quality genomes reveal evolution of bat adaptations.</title>
        <authorList>
            <person name="Jebb D."/>
            <person name="Huang Z."/>
            <person name="Pippel M."/>
            <person name="Hughes G.M."/>
            <person name="Lavrichenko K."/>
            <person name="Devanna P."/>
            <person name="Winkler S."/>
            <person name="Jermiin L.S."/>
            <person name="Skirmuntt E.C."/>
            <person name="Katzourakis A."/>
            <person name="Burkitt-Gray L."/>
            <person name="Ray D.A."/>
            <person name="Sullivan K.A.M."/>
            <person name="Roscito J.G."/>
            <person name="Kirilenko B.M."/>
            <person name="Davalos L.M."/>
            <person name="Corthals A.P."/>
            <person name="Power M.L."/>
            <person name="Jones G."/>
            <person name="Ransome R.D."/>
            <person name="Dechmann D.K.N."/>
            <person name="Locatelli A.G."/>
            <person name="Puechmaille S.J."/>
            <person name="Fedrigo O."/>
            <person name="Jarvis E.D."/>
            <person name="Hiller M."/>
            <person name="Vernes S.C."/>
            <person name="Myers E.W."/>
            <person name="Teeling E.C."/>
        </authorList>
    </citation>
    <scope>NUCLEOTIDE SEQUENCE [LARGE SCALE GENOMIC DNA]</scope>
    <source>
        <strain evidence="10">MRouAeg1</strain>
        <tissue evidence="10">Muscle</tissue>
    </source>
</reference>
<keyword evidence="4" id="KW-0677">Repeat</keyword>
<keyword evidence="2" id="KW-0963">Cytoplasm</keyword>
<dbReference type="GO" id="GO:0005813">
    <property type="term" value="C:centrosome"/>
    <property type="evidence" value="ECO:0007669"/>
    <property type="project" value="TreeGrafter"/>
</dbReference>
<dbReference type="AlphaFoldDB" id="A0A7J8H878"/>
<keyword evidence="11" id="KW-1185">Reference proteome</keyword>
<dbReference type="Pfam" id="PF00515">
    <property type="entry name" value="TPR_1"/>
    <property type="match status" value="1"/>
</dbReference>
<dbReference type="PROSITE" id="PS50005">
    <property type="entry name" value="TPR"/>
    <property type="match status" value="1"/>
</dbReference>
<dbReference type="FunFam" id="1.25.40.10:FF:000391">
    <property type="entry name" value="Tetratricopeptide repeat domain 12"/>
    <property type="match status" value="1"/>
</dbReference>
<protein>
    <recommendedName>
        <fullName evidence="8">Tetratricopeptide repeat protein 12</fullName>
    </recommendedName>
</protein>
<dbReference type="GO" id="GO:0070286">
    <property type="term" value="P:axonemal dynein complex assembly"/>
    <property type="evidence" value="ECO:0007669"/>
    <property type="project" value="TreeGrafter"/>
</dbReference>
<dbReference type="InterPro" id="IPR043195">
    <property type="entry name" value="TTC12"/>
</dbReference>
<dbReference type="InterPro" id="IPR011989">
    <property type="entry name" value="ARM-like"/>
</dbReference>
<dbReference type="Gene3D" id="1.25.40.10">
    <property type="entry name" value="Tetratricopeptide repeat domain"/>
    <property type="match status" value="1"/>
</dbReference>
<evidence type="ECO:0000256" key="6">
    <source>
        <dbReference type="ARBA" id="ARBA00022803"/>
    </source>
</evidence>
<dbReference type="EMBL" id="JACASE010000005">
    <property type="protein sequence ID" value="KAF6468477.1"/>
    <property type="molecule type" value="Genomic_DNA"/>
</dbReference>
<dbReference type="SMART" id="SM00028">
    <property type="entry name" value="TPR"/>
    <property type="match status" value="3"/>
</dbReference>
<dbReference type="SUPFAM" id="SSF48452">
    <property type="entry name" value="TPR-like"/>
    <property type="match status" value="1"/>
</dbReference>
<dbReference type="GO" id="GO:0007288">
    <property type="term" value="P:sperm axoneme assembly"/>
    <property type="evidence" value="ECO:0007669"/>
    <property type="project" value="TreeGrafter"/>
</dbReference>
<evidence type="ECO:0000256" key="3">
    <source>
        <dbReference type="ARBA" id="ARBA00022553"/>
    </source>
</evidence>
<evidence type="ECO:0000256" key="2">
    <source>
        <dbReference type="ARBA" id="ARBA00022490"/>
    </source>
</evidence>
<evidence type="ECO:0000256" key="7">
    <source>
        <dbReference type="ARBA" id="ARBA00060127"/>
    </source>
</evidence>
<proteinExistence type="predicted"/>
<dbReference type="InterPro" id="IPR016024">
    <property type="entry name" value="ARM-type_fold"/>
</dbReference>
<comment type="subcellular location">
    <subcellularLocation>
        <location evidence="1">Cytoplasm</location>
    </subcellularLocation>
</comment>
<dbReference type="GO" id="GO:0005737">
    <property type="term" value="C:cytoplasm"/>
    <property type="evidence" value="ECO:0007669"/>
    <property type="project" value="UniProtKB-SubCell"/>
</dbReference>
<dbReference type="SUPFAM" id="SSF48371">
    <property type="entry name" value="ARM repeat"/>
    <property type="match status" value="1"/>
</dbReference>
<keyword evidence="6 9" id="KW-0802">TPR repeat</keyword>
<evidence type="ECO:0000256" key="4">
    <source>
        <dbReference type="ARBA" id="ARBA00022737"/>
    </source>
</evidence>
<evidence type="ECO:0000313" key="10">
    <source>
        <dbReference type="EMBL" id="KAF6468477.1"/>
    </source>
</evidence>
<dbReference type="InterPro" id="IPR019734">
    <property type="entry name" value="TPR_rpt"/>
</dbReference>
<evidence type="ECO:0000313" key="11">
    <source>
        <dbReference type="Proteomes" id="UP000593571"/>
    </source>
</evidence>
<dbReference type="Proteomes" id="UP000593571">
    <property type="component" value="Unassembled WGS sequence"/>
</dbReference>
<organism evidence="10 11">
    <name type="scientific">Rousettus aegyptiacus</name>
    <name type="common">Egyptian fruit bat</name>
    <name type="synonym">Pteropus aegyptiacus</name>
    <dbReference type="NCBI Taxonomy" id="9407"/>
    <lineage>
        <taxon>Eukaryota</taxon>
        <taxon>Metazoa</taxon>
        <taxon>Chordata</taxon>
        <taxon>Craniata</taxon>
        <taxon>Vertebrata</taxon>
        <taxon>Euteleostomi</taxon>
        <taxon>Mammalia</taxon>
        <taxon>Eutheria</taxon>
        <taxon>Laurasiatheria</taxon>
        <taxon>Chiroptera</taxon>
        <taxon>Yinpterochiroptera</taxon>
        <taxon>Pteropodoidea</taxon>
        <taxon>Pteropodidae</taxon>
        <taxon>Rousettinae</taxon>
        <taxon>Rousettus</taxon>
    </lineage>
</organism>
<comment type="function">
    <text evidence="7">Cytoplasmic protein that plays a role in the proper assembly of dynein arm complexes in motile cilia in both respiratory cells and sperm flagella.</text>
</comment>
<keyword evidence="3" id="KW-0597">Phosphoprotein</keyword>
<sequence>MADYQEEDLQKFLKDVDEITNLIQGMNSADPIVQEKAVLNTEKRLLLTEEDQEEDGCRTTLNKTMISPPQALTKNADEMNSEAFLAFVEKDAKERAKRRRENRVLADALKEKGNEAFVRGDYETAILCYSEGLEKLKDMKVLYTNRAQAYIKLGDYQKALVDCDWALKCDEKCTKAYFHMGKAHLALKNYSVSRECFQKILEINPQLQTQVKDYLHQVDLREKADLQEKEAHDLLDSGKNTAVTTKNLLETLSKPDQNPLFYAGGIEILTEMMKDCTERTLFRTQNGFSIISGNEVIRRCFSTAGKEAMEETVCVSVLRLWQAVCTENEENQRLLVMRPDTGRVLSSLLASDVLTIQEQSLALMLQLTQSENGRSLVVSHLDLTRLLEALVSFLKFSDKKANLPSVLPALTGVLKRDPRVTNTSALSQCIALMGNLSAEASTRGQMSASEEFGNACLSLMTRCEEDVDLFREVIYALLGFMMNLCLQSPFVSEVWAMEVSRRCMSLLNSQDGGILTRAAGVLSRTLSSSLKIVEEALRAGIVKKMIKFLKTGGQTASRYAVKTLAICTNSYHEAREEVTRLDKKFSVLKELLSSEDEILVGNAALCLGNCMEVPQAASSLLKTDIVQVLLKLAGGDAQKTAVQLNAGIALGKLCTAEPRFAAQLRELHGIEILNSTMKYLNDS</sequence>
<comment type="caution">
    <text evidence="10">The sequence shown here is derived from an EMBL/GenBank/DDBJ whole genome shotgun (WGS) entry which is preliminary data.</text>
</comment>
<name>A0A7J8H878_ROUAE</name>
<accession>A0A7J8H878</accession>
<dbReference type="Gene3D" id="1.25.10.10">
    <property type="entry name" value="Leucine-rich Repeat Variant"/>
    <property type="match status" value="1"/>
</dbReference>